<dbReference type="GO" id="GO:0005886">
    <property type="term" value="C:plasma membrane"/>
    <property type="evidence" value="ECO:0007669"/>
    <property type="project" value="TreeGrafter"/>
</dbReference>
<dbReference type="InterPro" id="IPR013783">
    <property type="entry name" value="Ig-like_fold"/>
</dbReference>
<evidence type="ECO:0000313" key="5">
    <source>
        <dbReference type="Proteomes" id="UP000038045"/>
    </source>
</evidence>
<name>A0A0N5A1N3_PARTI</name>
<evidence type="ECO:0000259" key="4">
    <source>
        <dbReference type="PROSITE" id="PS51004"/>
    </source>
</evidence>
<comment type="similarity">
    <text evidence="1">Belongs to the semaphorin family.</text>
</comment>
<protein>
    <submittedName>
        <fullName evidence="6">Sema domain-containing protein</fullName>
    </submittedName>
</protein>
<sequence>MMKNCTVTVILLLLTFPILILSNTYTINPDNVFSKGKLMYNSLKLDPKSASLYVTGKDSLFRLWIYNINDTSSESLYANKKFVIESEEKEECVQLGNSEDECANWIREIFQTSNGDLIICTSKAMKPTLMKLNGLSLSSIDEPTIAIGVCSIHDNTNTTAIYVESGNPDGLPAIYSGIRTGLSQENHLIYRPPLMKNDKEIFSSMRSVYTDSKWLNEPQFVGAFDEGNYVYFFFREIAVEFEGCGKTIYSRVARICKNDLGGKNVMRQVWTSFIKARLNCSISTGNFPFYFDHIESIFKVNQDNDVHFYASMRTAESPFQASAICVYSLNQINQLFDNGIFMEQPNVNSLWIQTPPDSITGKRPGSCVGDSRTLSDSDLHFAKNHLLIADSVSGGEPLIFERDKLYSTILVDTFDKENGNVIFVHVPADQEIIKISVRKDDNGKSIVRRLVNLKINEFEKVNALTILPNEYLFVADDYKVAQFRLAQCDAYDDCPSCASDPYCSWNIVREECFFTEKHYKTTVGWISGTFSVDKCNTRVKANEKVLYPGDSFVMKGRMNSIWKKNGKVLTEDSDNLIFTKNGGLLIFNATSDQTGTYECLLDNARITKYNIIVDTEKCTQPKSVDQFRSIQREWCKKFDAYKTNLTKWQLWYDKNAHCPRVPEELSGKMVPPSRYSKKVTV</sequence>
<keyword evidence="3" id="KW-0732">Signal</keyword>
<feature type="chain" id="PRO_5005892513" evidence="3">
    <location>
        <begin position="23"/>
        <end position="681"/>
    </location>
</feature>
<dbReference type="GO" id="GO:0071526">
    <property type="term" value="P:semaphorin-plexin signaling pathway"/>
    <property type="evidence" value="ECO:0007669"/>
    <property type="project" value="TreeGrafter"/>
</dbReference>
<dbReference type="InterPro" id="IPR015943">
    <property type="entry name" value="WD40/YVTN_repeat-like_dom_sf"/>
</dbReference>
<evidence type="ECO:0000256" key="1">
    <source>
        <dbReference type="ARBA" id="ARBA00009492"/>
    </source>
</evidence>
<dbReference type="SUPFAM" id="SSF48726">
    <property type="entry name" value="Immunoglobulin"/>
    <property type="match status" value="1"/>
</dbReference>
<dbReference type="Pfam" id="PF01403">
    <property type="entry name" value="Sema"/>
    <property type="match status" value="1"/>
</dbReference>
<dbReference type="InterPro" id="IPR001627">
    <property type="entry name" value="Semap_dom"/>
</dbReference>
<reference evidence="6" key="1">
    <citation type="submission" date="2017-02" db="UniProtKB">
        <authorList>
            <consortium name="WormBaseParasite"/>
        </authorList>
    </citation>
    <scope>IDENTIFICATION</scope>
</reference>
<evidence type="ECO:0000256" key="2">
    <source>
        <dbReference type="PROSITE-ProRule" id="PRU00352"/>
    </source>
</evidence>
<evidence type="ECO:0000313" key="6">
    <source>
        <dbReference type="WBParaSite" id="PTRK_0001553200.1"/>
    </source>
</evidence>
<dbReference type="InterPro" id="IPR027231">
    <property type="entry name" value="Semaphorin"/>
</dbReference>
<accession>A0A0N5A1N3</accession>
<dbReference type="SMART" id="SM00630">
    <property type="entry name" value="Sema"/>
    <property type="match status" value="1"/>
</dbReference>
<dbReference type="SUPFAM" id="SSF101912">
    <property type="entry name" value="Sema domain"/>
    <property type="match status" value="1"/>
</dbReference>
<dbReference type="GO" id="GO:0045499">
    <property type="term" value="F:chemorepellent activity"/>
    <property type="evidence" value="ECO:0007669"/>
    <property type="project" value="TreeGrafter"/>
</dbReference>
<keyword evidence="5" id="KW-1185">Reference proteome</keyword>
<dbReference type="SUPFAM" id="SSF103575">
    <property type="entry name" value="Plexin repeat"/>
    <property type="match status" value="1"/>
</dbReference>
<comment type="caution">
    <text evidence="2">Lacks conserved residue(s) required for the propagation of feature annotation.</text>
</comment>
<dbReference type="Gene3D" id="2.130.10.10">
    <property type="entry name" value="YVTN repeat-like/Quinoprotein amine dehydrogenase"/>
    <property type="match status" value="1"/>
</dbReference>
<dbReference type="Gene3D" id="2.60.40.10">
    <property type="entry name" value="Immunoglobulins"/>
    <property type="match status" value="1"/>
</dbReference>
<dbReference type="AlphaFoldDB" id="A0A0N5A1N3"/>
<dbReference type="InterPro" id="IPR036179">
    <property type="entry name" value="Ig-like_dom_sf"/>
</dbReference>
<dbReference type="GO" id="GO:0030335">
    <property type="term" value="P:positive regulation of cell migration"/>
    <property type="evidence" value="ECO:0007669"/>
    <property type="project" value="TreeGrafter"/>
</dbReference>
<evidence type="ECO:0000256" key="3">
    <source>
        <dbReference type="SAM" id="SignalP"/>
    </source>
</evidence>
<dbReference type="PANTHER" id="PTHR11036">
    <property type="entry name" value="SEMAPHORIN"/>
    <property type="match status" value="1"/>
</dbReference>
<feature type="signal peptide" evidence="3">
    <location>
        <begin position="1"/>
        <end position="22"/>
    </location>
</feature>
<dbReference type="InterPro" id="IPR036352">
    <property type="entry name" value="Semap_dom_sf"/>
</dbReference>
<dbReference type="STRING" id="131310.A0A0N5A1N3"/>
<organism evidence="5 6">
    <name type="scientific">Parastrongyloides trichosuri</name>
    <name type="common">Possum-specific nematode worm</name>
    <dbReference type="NCBI Taxonomy" id="131310"/>
    <lineage>
        <taxon>Eukaryota</taxon>
        <taxon>Metazoa</taxon>
        <taxon>Ecdysozoa</taxon>
        <taxon>Nematoda</taxon>
        <taxon>Chromadorea</taxon>
        <taxon>Rhabditida</taxon>
        <taxon>Tylenchina</taxon>
        <taxon>Panagrolaimomorpha</taxon>
        <taxon>Strongyloidoidea</taxon>
        <taxon>Strongyloididae</taxon>
        <taxon>Parastrongyloides</taxon>
    </lineage>
</organism>
<dbReference type="Proteomes" id="UP000038045">
    <property type="component" value="Unplaced"/>
</dbReference>
<proteinExistence type="inferred from homology"/>
<dbReference type="PROSITE" id="PS51004">
    <property type="entry name" value="SEMA"/>
    <property type="match status" value="1"/>
</dbReference>
<dbReference type="PANTHER" id="PTHR11036:SF139">
    <property type="entry name" value="SEMAPHORIN-2A"/>
    <property type="match status" value="1"/>
</dbReference>
<dbReference type="GO" id="GO:0007411">
    <property type="term" value="P:axon guidance"/>
    <property type="evidence" value="ECO:0007669"/>
    <property type="project" value="TreeGrafter"/>
</dbReference>
<dbReference type="WBParaSite" id="PTRK_0001553200.1">
    <property type="protein sequence ID" value="PTRK_0001553200.1"/>
    <property type="gene ID" value="PTRK_0001553200"/>
</dbReference>
<dbReference type="GO" id="GO:0030215">
    <property type="term" value="F:semaphorin receptor binding"/>
    <property type="evidence" value="ECO:0007669"/>
    <property type="project" value="InterPro"/>
</dbReference>
<feature type="domain" description="Sema" evidence="4">
    <location>
        <begin position="11"/>
        <end position="485"/>
    </location>
</feature>